<keyword evidence="5" id="KW-0407">Ion channel</keyword>
<dbReference type="GO" id="GO:0004888">
    <property type="term" value="F:transmembrane signaling receptor activity"/>
    <property type="evidence" value="ECO:0007669"/>
    <property type="project" value="InterPro"/>
</dbReference>
<evidence type="ECO:0000256" key="2">
    <source>
        <dbReference type="ARBA" id="ARBA00022692"/>
    </source>
</evidence>
<dbReference type="GO" id="GO:0016020">
    <property type="term" value="C:membrane"/>
    <property type="evidence" value="ECO:0007669"/>
    <property type="project" value="UniProtKB-SubCell"/>
</dbReference>
<dbReference type="Gene3D" id="2.70.170.10">
    <property type="entry name" value="Neurotransmitter-gated ion-channel ligand-binding domain"/>
    <property type="match status" value="1"/>
</dbReference>
<dbReference type="CDD" id="cd19051">
    <property type="entry name" value="LGIC_TM_cation"/>
    <property type="match status" value="1"/>
</dbReference>
<feature type="domain" description="Neurotransmitter-gated ion-channel transmembrane" evidence="7">
    <location>
        <begin position="279"/>
        <end position="410"/>
    </location>
</feature>
<dbReference type="RefSeq" id="XP_055894099.1">
    <property type="nucleotide sequence ID" value="XM_056038124.1"/>
</dbReference>
<dbReference type="OrthoDB" id="5809364at2759"/>
<dbReference type="InterPro" id="IPR006202">
    <property type="entry name" value="Neur_chan_lig-bd"/>
</dbReference>
<dbReference type="OMA" id="FFHYKEE"/>
<keyword evidence="8" id="KW-1185">Reference proteome</keyword>
<dbReference type="InterPro" id="IPR038050">
    <property type="entry name" value="Neuro_actylchol_rec"/>
</dbReference>
<dbReference type="Gene3D" id="1.20.58.390">
    <property type="entry name" value="Neurotransmitter-gated ion-channel transmembrane domain"/>
    <property type="match status" value="1"/>
</dbReference>
<feature type="transmembrane region" description="Helical" evidence="5">
    <location>
        <begin position="451"/>
        <end position="470"/>
    </location>
</feature>
<proteinExistence type="inferred from homology"/>
<dbReference type="GO" id="GO:0005230">
    <property type="term" value="F:extracellular ligand-gated monoatomic ion channel activity"/>
    <property type="evidence" value="ECO:0007669"/>
    <property type="project" value="InterPro"/>
</dbReference>
<gene>
    <name evidence="9" type="primary">LOC106050277</name>
</gene>
<evidence type="ECO:0000259" key="7">
    <source>
        <dbReference type="Pfam" id="PF02932"/>
    </source>
</evidence>
<keyword evidence="5" id="KW-0406">Ion transport</keyword>
<reference evidence="9" key="1">
    <citation type="submission" date="2025-08" db="UniProtKB">
        <authorList>
            <consortium name="RefSeq"/>
        </authorList>
    </citation>
    <scope>IDENTIFICATION</scope>
</reference>
<dbReference type="Pfam" id="PF02931">
    <property type="entry name" value="Neur_chan_LBD"/>
    <property type="match status" value="1"/>
</dbReference>
<keyword evidence="3 5" id="KW-1133">Transmembrane helix</keyword>
<dbReference type="AlphaFoldDB" id="A0A9W3B3Q5"/>
<dbReference type="Proteomes" id="UP001165740">
    <property type="component" value="Chromosome 8"/>
</dbReference>
<dbReference type="InterPro" id="IPR018000">
    <property type="entry name" value="Neurotransmitter_ion_chnl_CS"/>
</dbReference>
<keyword evidence="4 5" id="KW-0472">Membrane</keyword>
<evidence type="ECO:0000259" key="6">
    <source>
        <dbReference type="Pfam" id="PF02931"/>
    </source>
</evidence>
<dbReference type="InterPro" id="IPR036734">
    <property type="entry name" value="Neur_chan_lig-bd_sf"/>
</dbReference>
<feature type="transmembrane region" description="Helical" evidence="5">
    <location>
        <begin position="304"/>
        <end position="325"/>
    </location>
</feature>
<dbReference type="InterPro" id="IPR036719">
    <property type="entry name" value="Neuro-gated_channel_TM_sf"/>
</dbReference>
<sequence length="474" mass="53924">MYGVVVESHDFNVHPLLQDQSKLFLTQMKTIYLMAAWLAVSLMKHEVEGQSYNSTVDIMKDLIENGNYHTEVRPLKDQSKVMRVFVDVELVSIVGIDDVAQSFTINGFVIFNWLDEILVWDPKDYGNQTLIHPVPEKIWRPRVFLLNTLGDRDLFKDDVAPAMVTNSGYAGWVPGSLIPASCELHLEDYPFDQQTCTINFVSMSHSTLELVFVANSPKILLDFFIKHGEWELKDTNLTIKELVAAGWKGSTIESRVLDCCPLQLKFELKRRPTFLLINIVLPVVFLSFLNILVFIIPADSGEKISYGITVLLALSVFLSIVGSLLPRSGEATPKLTIYLFLLLIISMLTVIDSIIIVYLAHKDEQETMHRRAKENFQSAFSKTQTLTKTVSVMRNNKVHADLDKRQDRIMMLTDALKPRSPSFVNAHEDVHDAKENKGVNKYRLIGKHIDCVSLIVFLILWLLVTLSFLFDMAF</sequence>
<keyword evidence="2 5" id="KW-0812">Transmembrane</keyword>
<evidence type="ECO:0000256" key="5">
    <source>
        <dbReference type="RuleBase" id="RU000687"/>
    </source>
</evidence>
<comment type="subcellular location">
    <subcellularLocation>
        <location evidence="1">Membrane</location>
        <topology evidence="1">Multi-pass membrane protein</topology>
    </subcellularLocation>
</comment>
<dbReference type="InterPro" id="IPR006201">
    <property type="entry name" value="Neur_channel"/>
</dbReference>
<dbReference type="CDD" id="cd18989">
    <property type="entry name" value="LGIC_ECD_cation"/>
    <property type="match status" value="1"/>
</dbReference>
<evidence type="ECO:0000313" key="9">
    <source>
        <dbReference type="RefSeq" id="XP_055894099.1"/>
    </source>
</evidence>
<feature type="transmembrane region" description="Helical" evidence="5">
    <location>
        <begin position="337"/>
        <end position="360"/>
    </location>
</feature>
<dbReference type="PROSITE" id="PS00236">
    <property type="entry name" value="NEUROTR_ION_CHANNEL"/>
    <property type="match status" value="1"/>
</dbReference>
<accession>A0A9W3B3Q5</accession>
<evidence type="ECO:0000313" key="8">
    <source>
        <dbReference type="Proteomes" id="UP001165740"/>
    </source>
</evidence>
<protein>
    <submittedName>
        <fullName evidence="9">Acetylcholine receptor subunit alpha-like isoform X1</fullName>
    </submittedName>
</protein>
<dbReference type="InterPro" id="IPR006029">
    <property type="entry name" value="Neurotrans-gated_channel_TM"/>
</dbReference>
<evidence type="ECO:0000256" key="4">
    <source>
        <dbReference type="ARBA" id="ARBA00023136"/>
    </source>
</evidence>
<evidence type="ECO:0000256" key="3">
    <source>
        <dbReference type="ARBA" id="ARBA00022989"/>
    </source>
</evidence>
<evidence type="ECO:0000256" key="1">
    <source>
        <dbReference type="ARBA" id="ARBA00004141"/>
    </source>
</evidence>
<organism evidence="8 9">
    <name type="scientific">Biomphalaria glabrata</name>
    <name type="common">Bloodfluke planorb</name>
    <name type="synonym">Freshwater snail</name>
    <dbReference type="NCBI Taxonomy" id="6526"/>
    <lineage>
        <taxon>Eukaryota</taxon>
        <taxon>Metazoa</taxon>
        <taxon>Spiralia</taxon>
        <taxon>Lophotrochozoa</taxon>
        <taxon>Mollusca</taxon>
        <taxon>Gastropoda</taxon>
        <taxon>Heterobranchia</taxon>
        <taxon>Euthyneura</taxon>
        <taxon>Panpulmonata</taxon>
        <taxon>Hygrophila</taxon>
        <taxon>Lymnaeoidea</taxon>
        <taxon>Planorbidae</taxon>
        <taxon>Biomphalaria</taxon>
    </lineage>
</organism>
<keyword evidence="5" id="KW-0813">Transport</keyword>
<feature type="transmembrane region" description="Helical" evidence="5">
    <location>
        <begin position="274"/>
        <end position="297"/>
    </location>
</feature>
<dbReference type="Pfam" id="PF02932">
    <property type="entry name" value="Neur_chan_memb"/>
    <property type="match status" value="1"/>
</dbReference>
<comment type="similarity">
    <text evidence="5">Belongs to the ligand-gated ion channel (TC 1.A.9) family.</text>
</comment>
<dbReference type="PANTHER" id="PTHR18945">
    <property type="entry name" value="NEUROTRANSMITTER GATED ION CHANNEL"/>
    <property type="match status" value="1"/>
</dbReference>
<dbReference type="SUPFAM" id="SSF63712">
    <property type="entry name" value="Nicotinic receptor ligand binding domain-like"/>
    <property type="match status" value="1"/>
</dbReference>
<feature type="domain" description="Neurotransmitter-gated ion-channel ligand-binding" evidence="6">
    <location>
        <begin position="57"/>
        <end position="251"/>
    </location>
</feature>
<dbReference type="SUPFAM" id="SSF90112">
    <property type="entry name" value="Neurotransmitter-gated ion-channel transmembrane pore"/>
    <property type="match status" value="1"/>
</dbReference>
<dbReference type="PRINTS" id="PR00252">
    <property type="entry name" value="NRIONCHANNEL"/>
</dbReference>
<dbReference type="GeneID" id="106050277"/>
<name>A0A9W3B3Q5_BIOGL</name>